<feature type="domain" description="Cytochrome c" evidence="5">
    <location>
        <begin position="60"/>
        <end position="146"/>
    </location>
</feature>
<keyword evidence="1 4" id="KW-0349">Heme</keyword>
<dbReference type="RefSeq" id="WP_275569493.1">
    <property type="nucleotide sequence ID" value="NZ_JARGYC010000090.1"/>
</dbReference>
<keyword evidence="3 4" id="KW-0408">Iron</keyword>
<sequence>MKKLTAVVGVVAVGGLAIGGWQYLQPQGTGQGHSMASTETSGLAEGATIVDVRLPESLSDDARLGKRMFEAKCATCHGENAAGQNGVAPPLVHKIYEPSHHADMAFVMAAQNGVRSHHWTFGDMPPVEGVTPGDVKMITAYVRELQRENGIE</sequence>
<dbReference type="EMBL" id="JARGYC010000090">
    <property type="protein sequence ID" value="MDF0603370.1"/>
    <property type="molecule type" value="Genomic_DNA"/>
</dbReference>
<dbReference type="Proteomes" id="UP001220964">
    <property type="component" value="Unassembled WGS sequence"/>
</dbReference>
<name>A0AAE3TC78_9RHOB</name>
<dbReference type="GO" id="GO:0020037">
    <property type="term" value="F:heme binding"/>
    <property type="evidence" value="ECO:0007669"/>
    <property type="project" value="InterPro"/>
</dbReference>
<accession>A0AAE3TC78</accession>
<dbReference type="AlphaFoldDB" id="A0AAE3TC78"/>
<keyword evidence="7" id="KW-1185">Reference proteome</keyword>
<keyword evidence="2 4" id="KW-0479">Metal-binding</keyword>
<dbReference type="SUPFAM" id="SSF46626">
    <property type="entry name" value="Cytochrome c"/>
    <property type="match status" value="1"/>
</dbReference>
<evidence type="ECO:0000259" key="5">
    <source>
        <dbReference type="PROSITE" id="PS51007"/>
    </source>
</evidence>
<evidence type="ECO:0000256" key="2">
    <source>
        <dbReference type="ARBA" id="ARBA00022723"/>
    </source>
</evidence>
<evidence type="ECO:0000313" key="7">
    <source>
        <dbReference type="Proteomes" id="UP001220964"/>
    </source>
</evidence>
<evidence type="ECO:0000256" key="4">
    <source>
        <dbReference type="PROSITE-ProRule" id="PRU00433"/>
    </source>
</evidence>
<dbReference type="InterPro" id="IPR009056">
    <property type="entry name" value="Cyt_c-like_dom"/>
</dbReference>
<evidence type="ECO:0000313" key="6">
    <source>
        <dbReference type="EMBL" id="MDF0603370.1"/>
    </source>
</evidence>
<evidence type="ECO:0000256" key="3">
    <source>
        <dbReference type="ARBA" id="ARBA00023004"/>
    </source>
</evidence>
<dbReference type="InterPro" id="IPR036909">
    <property type="entry name" value="Cyt_c-like_dom_sf"/>
</dbReference>
<organism evidence="6 7">
    <name type="scientific">Psychromarinibacter sediminicola</name>
    <dbReference type="NCBI Taxonomy" id="3033385"/>
    <lineage>
        <taxon>Bacteria</taxon>
        <taxon>Pseudomonadati</taxon>
        <taxon>Pseudomonadota</taxon>
        <taxon>Alphaproteobacteria</taxon>
        <taxon>Rhodobacterales</taxon>
        <taxon>Paracoccaceae</taxon>
        <taxon>Psychromarinibacter</taxon>
    </lineage>
</organism>
<evidence type="ECO:0000256" key="1">
    <source>
        <dbReference type="ARBA" id="ARBA00022617"/>
    </source>
</evidence>
<gene>
    <name evidence="6" type="ORF">P1J78_21805</name>
</gene>
<dbReference type="PROSITE" id="PS51007">
    <property type="entry name" value="CYTC"/>
    <property type="match status" value="1"/>
</dbReference>
<dbReference type="Pfam" id="PF00034">
    <property type="entry name" value="Cytochrom_C"/>
    <property type="match status" value="1"/>
</dbReference>
<comment type="caution">
    <text evidence="6">The sequence shown here is derived from an EMBL/GenBank/DDBJ whole genome shotgun (WGS) entry which is preliminary data.</text>
</comment>
<dbReference type="Gene3D" id="1.10.760.10">
    <property type="entry name" value="Cytochrome c-like domain"/>
    <property type="match status" value="1"/>
</dbReference>
<dbReference type="GO" id="GO:0046872">
    <property type="term" value="F:metal ion binding"/>
    <property type="evidence" value="ECO:0007669"/>
    <property type="project" value="UniProtKB-KW"/>
</dbReference>
<proteinExistence type="predicted"/>
<dbReference type="GO" id="GO:0009055">
    <property type="term" value="F:electron transfer activity"/>
    <property type="evidence" value="ECO:0007669"/>
    <property type="project" value="InterPro"/>
</dbReference>
<reference evidence="6" key="1">
    <citation type="submission" date="2023-03" db="EMBL/GenBank/DDBJ databases">
        <title>Multiphase analysis and comparison of six strains from genera Psychromarinibacter, Lutimaribacter, and Maritimibacter, including a novel species: Psychromarinibacter sediminicola sp. nov.</title>
        <authorList>
            <person name="Wang Y.-H."/>
            <person name="Ye M.-Q."/>
            <person name="Du Z.-J."/>
        </authorList>
    </citation>
    <scope>NUCLEOTIDE SEQUENCE</scope>
    <source>
        <strain evidence="6">C21-152</strain>
    </source>
</reference>
<protein>
    <submittedName>
        <fullName evidence="6">Cytochrome c</fullName>
    </submittedName>
</protein>